<evidence type="ECO:0000256" key="1">
    <source>
        <dbReference type="SAM" id="MobiDB-lite"/>
    </source>
</evidence>
<dbReference type="AlphaFoldDB" id="A0A914KQ98"/>
<evidence type="ECO:0000313" key="3">
    <source>
        <dbReference type="WBParaSite" id="Minc3s00074g03654"/>
    </source>
</evidence>
<dbReference type="Proteomes" id="UP000887563">
    <property type="component" value="Unplaced"/>
</dbReference>
<reference evidence="3" key="1">
    <citation type="submission" date="2022-11" db="UniProtKB">
        <authorList>
            <consortium name="WormBaseParasite"/>
        </authorList>
    </citation>
    <scope>IDENTIFICATION</scope>
</reference>
<proteinExistence type="predicted"/>
<dbReference type="WBParaSite" id="Minc3s00074g03654">
    <property type="protein sequence ID" value="Minc3s00074g03654"/>
    <property type="gene ID" value="Minc3s00074g03654"/>
</dbReference>
<keyword evidence="2" id="KW-1185">Reference proteome</keyword>
<sequence length="403" mass="46347">MPSTTSTESSIKVPSITNSQGIHFHDHFNRNQFEKLINLKLKTLNCHDVKCKKEKDFMKKSISRLAQTFTEIFALYEKQRKDMMIIYNLYNKLCEEFALPYKIEKPMEYESRRLAQIAEMIRGIFLKKNDEFKHEYSTENLFSNKQSKQNNLNTSTSLNDGFNGGPPQPPNSHNQQFQNKNIKIIQNGQVKNDFNENNRKRRSTPIILNKSPSISASLSVQPPSTSAKLPTFLNETFCPSPIVSINLNSPQANLNNLNQMRQWKIPRTVNCNNNINGYKNNNTQQQQIVNGNIQMNNHHPNHQQQHYLSQTTTPQINPPIMPKLQYKNQKIPQQPNNPHFLRSSNIQNSSNKQQFTTPTASALVVSGQELLLHELLGVSEKRAKFTARKAACNEIEIIELDDD</sequence>
<accession>A0A914KQ98</accession>
<feature type="compositionally biased region" description="Polar residues" evidence="1">
    <location>
        <begin position="143"/>
        <end position="160"/>
    </location>
</feature>
<protein>
    <submittedName>
        <fullName evidence="3">Uncharacterized protein</fullName>
    </submittedName>
</protein>
<evidence type="ECO:0000313" key="2">
    <source>
        <dbReference type="Proteomes" id="UP000887563"/>
    </source>
</evidence>
<feature type="compositionally biased region" description="Low complexity" evidence="1">
    <location>
        <begin position="174"/>
        <end position="192"/>
    </location>
</feature>
<organism evidence="2 3">
    <name type="scientific">Meloidogyne incognita</name>
    <name type="common">Southern root-knot nematode worm</name>
    <name type="synonym">Oxyuris incognita</name>
    <dbReference type="NCBI Taxonomy" id="6306"/>
    <lineage>
        <taxon>Eukaryota</taxon>
        <taxon>Metazoa</taxon>
        <taxon>Ecdysozoa</taxon>
        <taxon>Nematoda</taxon>
        <taxon>Chromadorea</taxon>
        <taxon>Rhabditida</taxon>
        <taxon>Tylenchina</taxon>
        <taxon>Tylenchomorpha</taxon>
        <taxon>Tylenchoidea</taxon>
        <taxon>Meloidogynidae</taxon>
        <taxon>Meloidogyninae</taxon>
        <taxon>Meloidogyne</taxon>
        <taxon>Meloidogyne incognita group</taxon>
    </lineage>
</organism>
<feature type="region of interest" description="Disordered" evidence="1">
    <location>
        <begin position="143"/>
        <end position="208"/>
    </location>
</feature>
<name>A0A914KQ98_MELIC</name>